<dbReference type="GO" id="GO:0005829">
    <property type="term" value="C:cytosol"/>
    <property type="evidence" value="ECO:0007669"/>
    <property type="project" value="TreeGrafter"/>
</dbReference>
<dbReference type="NCBIfam" id="NF008024">
    <property type="entry name" value="PRK10754.1"/>
    <property type="match status" value="1"/>
</dbReference>
<dbReference type="SUPFAM" id="SSF51735">
    <property type="entry name" value="NAD(P)-binding Rossmann-fold domains"/>
    <property type="match status" value="1"/>
</dbReference>
<dbReference type="FunFam" id="3.40.50.720:FF:000053">
    <property type="entry name" value="Quinone oxidoreductase 1"/>
    <property type="match status" value="1"/>
</dbReference>
<dbReference type="InterPro" id="IPR002364">
    <property type="entry name" value="Quin_OxRdtase/zeta-crystal_CS"/>
</dbReference>
<reference evidence="4" key="1">
    <citation type="submission" date="2020-12" db="EMBL/GenBank/DDBJ databases">
        <title>Geomonas sp. Red875, isolated from river sediment.</title>
        <authorList>
            <person name="Xu Z."/>
            <person name="Zhang Z."/>
            <person name="Masuda Y."/>
            <person name="Itoh H."/>
            <person name="Senoo K."/>
        </authorList>
    </citation>
    <scope>NUCLEOTIDE SEQUENCE</scope>
    <source>
        <strain evidence="4">Red875</strain>
    </source>
</reference>
<evidence type="ECO:0000313" key="4">
    <source>
        <dbReference type="EMBL" id="MBJ6726702.1"/>
    </source>
</evidence>
<sequence>MSKAVCFSEFGGPEVLRYMDVEVPEPGPGEVRIRHRAVGVNFVDIYQRSGLYQVKLPAVAGNEGAGVVEAVGAGVTALKPGDRVAYAGKLGAYCQARVIPADRLCLLPDNIGFEQAAGMMLKGLTVQYLIRQTYRVEAGDTVLFHAAAGGVGLIACQWLKALGARVIGTAGSQEKCQLALKFGADHCINYRNENVVERVRELTNGEGVPVVYDSVGKDTFESSLKCLRPYGLMVSFGNASGPVPPFDLSILSQLGSLYITRPTMMTYTEKADDLRAMADELFNAVTTGNVRIEVQQRFDLKDAAQAHRDLEARKTTGSTILLPE</sequence>
<dbReference type="CDD" id="cd05286">
    <property type="entry name" value="QOR2"/>
    <property type="match status" value="1"/>
</dbReference>
<keyword evidence="2" id="KW-0560">Oxidoreductase</keyword>
<evidence type="ECO:0000256" key="1">
    <source>
        <dbReference type="ARBA" id="ARBA00022857"/>
    </source>
</evidence>
<dbReference type="InterPro" id="IPR013154">
    <property type="entry name" value="ADH-like_N"/>
</dbReference>
<dbReference type="PROSITE" id="PS01162">
    <property type="entry name" value="QOR_ZETA_CRYSTAL"/>
    <property type="match status" value="1"/>
</dbReference>
<feature type="domain" description="Enoyl reductase (ER)" evidence="3">
    <location>
        <begin position="11"/>
        <end position="321"/>
    </location>
</feature>
<dbReference type="EMBL" id="JAEMHM010000016">
    <property type="protein sequence ID" value="MBJ6726702.1"/>
    <property type="molecule type" value="Genomic_DNA"/>
</dbReference>
<dbReference type="RefSeq" id="WP_199385611.1">
    <property type="nucleotide sequence ID" value="NZ_JAEMHM010000016.1"/>
</dbReference>
<dbReference type="GO" id="GO:0070402">
    <property type="term" value="F:NADPH binding"/>
    <property type="evidence" value="ECO:0007669"/>
    <property type="project" value="TreeGrafter"/>
</dbReference>
<comment type="caution">
    <text evidence="4">The sequence shown here is derived from an EMBL/GenBank/DDBJ whole genome shotgun (WGS) entry which is preliminary data.</text>
</comment>
<dbReference type="InterPro" id="IPR020843">
    <property type="entry name" value="ER"/>
</dbReference>
<dbReference type="GO" id="GO:0008270">
    <property type="term" value="F:zinc ion binding"/>
    <property type="evidence" value="ECO:0007669"/>
    <property type="project" value="InterPro"/>
</dbReference>
<dbReference type="InterPro" id="IPR013149">
    <property type="entry name" value="ADH-like_C"/>
</dbReference>
<keyword evidence="5" id="KW-1185">Reference proteome</keyword>
<protein>
    <submittedName>
        <fullName evidence="4">Quinone oxidoreductase</fullName>
    </submittedName>
</protein>
<dbReference type="InterPro" id="IPR047618">
    <property type="entry name" value="QOR-like"/>
</dbReference>
<evidence type="ECO:0000256" key="2">
    <source>
        <dbReference type="ARBA" id="ARBA00023002"/>
    </source>
</evidence>
<dbReference type="SUPFAM" id="SSF50129">
    <property type="entry name" value="GroES-like"/>
    <property type="match status" value="1"/>
</dbReference>
<keyword evidence="1" id="KW-0521">NADP</keyword>
<dbReference type="Proteomes" id="UP000636888">
    <property type="component" value="Unassembled WGS sequence"/>
</dbReference>
<dbReference type="SMART" id="SM00829">
    <property type="entry name" value="PKS_ER"/>
    <property type="match status" value="1"/>
</dbReference>
<dbReference type="InterPro" id="IPR011032">
    <property type="entry name" value="GroES-like_sf"/>
</dbReference>
<dbReference type="AlphaFoldDB" id="A0A8J7M144"/>
<proteinExistence type="predicted"/>
<dbReference type="Gene3D" id="3.40.50.720">
    <property type="entry name" value="NAD(P)-binding Rossmann-like Domain"/>
    <property type="match status" value="1"/>
</dbReference>
<dbReference type="Pfam" id="PF08240">
    <property type="entry name" value="ADH_N"/>
    <property type="match status" value="1"/>
</dbReference>
<dbReference type="PANTHER" id="PTHR48106">
    <property type="entry name" value="QUINONE OXIDOREDUCTASE PIG3-RELATED"/>
    <property type="match status" value="1"/>
</dbReference>
<evidence type="ECO:0000259" key="3">
    <source>
        <dbReference type="SMART" id="SM00829"/>
    </source>
</evidence>
<accession>A0A8J7M144</accession>
<dbReference type="PANTHER" id="PTHR48106:SF13">
    <property type="entry name" value="QUINONE OXIDOREDUCTASE-RELATED"/>
    <property type="match status" value="1"/>
</dbReference>
<gene>
    <name evidence="4" type="ORF">JFN93_18475</name>
</gene>
<dbReference type="GO" id="GO:0035925">
    <property type="term" value="F:mRNA 3'-UTR AU-rich region binding"/>
    <property type="evidence" value="ECO:0007669"/>
    <property type="project" value="TreeGrafter"/>
</dbReference>
<dbReference type="GO" id="GO:0003960">
    <property type="term" value="F:quinone reductase (NADPH) activity"/>
    <property type="evidence" value="ECO:0007669"/>
    <property type="project" value="InterPro"/>
</dbReference>
<evidence type="ECO:0000313" key="5">
    <source>
        <dbReference type="Proteomes" id="UP000636888"/>
    </source>
</evidence>
<organism evidence="4 5">
    <name type="scientific">Geomesophilobacter sediminis</name>
    <dbReference type="NCBI Taxonomy" id="2798584"/>
    <lineage>
        <taxon>Bacteria</taxon>
        <taxon>Pseudomonadati</taxon>
        <taxon>Thermodesulfobacteriota</taxon>
        <taxon>Desulfuromonadia</taxon>
        <taxon>Geobacterales</taxon>
        <taxon>Geobacteraceae</taxon>
        <taxon>Geomesophilobacter</taxon>
    </lineage>
</organism>
<dbReference type="Pfam" id="PF00107">
    <property type="entry name" value="ADH_zinc_N"/>
    <property type="match status" value="1"/>
</dbReference>
<name>A0A8J7M144_9BACT</name>
<dbReference type="Gene3D" id="3.90.180.10">
    <property type="entry name" value="Medium-chain alcohol dehydrogenases, catalytic domain"/>
    <property type="match status" value="1"/>
</dbReference>
<dbReference type="InterPro" id="IPR036291">
    <property type="entry name" value="NAD(P)-bd_dom_sf"/>
</dbReference>